<evidence type="ECO:0000256" key="6">
    <source>
        <dbReference type="ARBA" id="ARBA00023239"/>
    </source>
</evidence>
<dbReference type="SMART" id="SM00044">
    <property type="entry name" value="CYCc"/>
    <property type="match status" value="1"/>
</dbReference>
<evidence type="ECO:0000256" key="8">
    <source>
        <dbReference type="SAM" id="Coils"/>
    </source>
</evidence>
<dbReference type="RefSeq" id="WP_085794495.1">
    <property type="nucleotide sequence ID" value="NZ_FWFO01000001.1"/>
</dbReference>
<keyword evidence="6 7" id="KW-0456">Lyase</keyword>
<protein>
    <submittedName>
        <fullName evidence="12">Adenylate cyclase</fullName>
        <ecNumber evidence="12">4.6.1.1</ecNumber>
    </submittedName>
</protein>
<keyword evidence="5 9" id="KW-0472">Membrane</keyword>
<dbReference type="InterPro" id="IPR050401">
    <property type="entry name" value="Cyclic_nucleotide_synthase"/>
</dbReference>
<dbReference type="GO" id="GO:0001653">
    <property type="term" value="F:peptide receptor activity"/>
    <property type="evidence" value="ECO:0007669"/>
    <property type="project" value="TreeGrafter"/>
</dbReference>
<dbReference type="CDD" id="cd07302">
    <property type="entry name" value="CHD"/>
    <property type="match status" value="1"/>
</dbReference>
<dbReference type="InterPro" id="IPR003660">
    <property type="entry name" value="HAMP_dom"/>
</dbReference>
<evidence type="ECO:0000256" key="9">
    <source>
        <dbReference type="SAM" id="Phobius"/>
    </source>
</evidence>
<dbReference type="PROSITE" id="PS50125">
    <property type="entry name" value="GUANYLATE_CYCLASE_2"/>
    <property type="match status" value="1"/>
</dbReference>
<dbReference type="SMART" id="SM00304">
    <property type="entry name" value="HAMP"/>
    <property type="match status" value="1"/>
</dbReference>
<evidence type="ECO:0000256" key="3">
    <source>
        <dbReference type="ARBA" id="ARBA00022741"/>
    </source>
</evidence>
<dbReference type="PROSITE" id="PS50885">
    <property type="entry name" value="HAMP"/>
    <property type="match status" value="1"/>
</dbReference>
<evidence type="ECO:0000256" key="2">
    <source>
        <dbReference type="ARBA" id="ARBA00022692"/>
    </source>
</evidence>
<dbReference type="GO" id="GO:0004383">
    <property type="term" value="F:guanylate cyclase activity"/>
    <property type="evidence" value="ECO:0007669"/>
    <property type="project" value="TreeGrafter"/>
</dbReference>
<evidence type="ECO:0000313" key="13">
    <source>
        <dbReference type="Proteomes" id="UP000193077"/>
    </source>
</evidence>
<proteinExistence type="inferred from homology"/>
<keyword evidence="3" id="KW-0547">Nucleotide-binding</keyword>
<feature type="domain" description="Guanylate cyclase" evidence="10">
    <location>
        <begin position="328"/>
        <end position="455"/>
    </location>
</feature>
<dbReference type="EC" id="4.6.1.1" evidence="12"/>
<evidence type="ECO:0000256" key="4">
    <source>
        <dbReference type="ARBA" id="ARBA00022989"/>
    </source>
</evidence>
<evidence type="ECO:0000256" key="1">
    <source>
        <dbReference type="ARBA" id="ARBA00004370"/>
    </source>
</evidence>
<feature type="coiled-coil region" evidence="8">
    <location>
        <begin position="272"/>
        <end position="299"/>
    </location>
</feature>
<gene>
    <name evidence="12" type="primary">cya_2</name>
    <name evidence="12" type="ORF">TRL7639_00819</name>
</gene>
<feature type="transmembrane region" description="Helical" evidence="9">
    <location>
        <begin position="24"/>
        <end position="46"/>
    </location>
</feature>
<dbReference type="PANTHER" id="PTHR11920">
    <property type="entry name" value="GUANYLYL CYCLASE"/>
    <property type="match status" value="1"/>
</dbReference>
<dbReference type="GO" id="GO:0000166">
    <property type="term" value="F:nucleotide binding"/>
    <property type="evidence" value="ECO:0007669"/>
    <property type="project" value="UniProtKB-KW"/>
</dbReference>
<dbReference type="Pfam" id="PF00672">
    <property type="entry name" value="HAMP"/>
    <property type="match status" value="1"/>
</dbReference>
<accession>A0A1Y5RWW7</accession>
<evidence type="ECO:0000259" key="11">
    <source>
        <dbReference type="PROSITE" id="PS50885"/>
    </source>
</evidence>
<evidence type="ECO:0000256" key="5">
    <source>
        <dbReference type="ARBA" id="ARBA00023136"/>
    </source>
</evidence>
<feature type="domain" description="HAMP" evidence="11">
    <location>
        <begin position="228"/>
        <end position="280"/>
    </location>
</feature>
<keyword evidence="13" id="KW-1185">Reference proteome</keyword>
<dbReference type="Gene3D" id="3.30.70.1230">
    <property type="entry name" value="Nucleotide cyclase"/>
    <property type="match status" value="1"/>
</dbReference>
<dbReference type="InterPro" id="IPR001054">
    <property type="entry name" value="A/G_cyclase"/>
</dbReference>
<dbReference type="Gene3D" id="6.10.340.10">
    <property type="match status" value="1"/>
</dbReference>
<dbReference type="GO" id="GO:0035556">
    <property type="term" value="P:intracellular signal transduction"/>
    <property type="evidence" value="ECO:0007669"/>
    <property type="project" value="InterPro"/>
</dbReference>
<keyword evidence="2 9" id="KW-0812">Transmembrane</keyword>
<organism evidence="12 13">
    <name type="scientific">Falsiruegeria litorea R37</name>
    <dbReference type="NCBI Taxonomy" id="1200284"/>
    <lineage>
        <taxon>Bacteria</taxon>
        <taxon>Pseudomonadati</taxon>
        <taxon>Pseudomonadota</taxon>
        <taxon>Alphaproteobacteria</taxon>
        <taxon>Rhodobacterales</taxon>
        <taxon>Roseobacteraceae</taxon>
        <taxon>Falsiruegeria</taxon>
    </lineage>
</organism>
<dbReference type="Pfam" id="PF00211">
    <property type="entry name" value="Guanylate_cyc"/>
    <property type="match status" value="1"/>
</dbReference>
<dbReference type="SUPFAM" id="SSF158472">
    <property type="entry name" value="HAMP domain-like"/>
    <property type="match status" value="1"/>
</dbReference>
<evidence type="ECO:0000313" key="12">
    <source>
        <dbReference type="EMBL" id="SLN24748.1"/>
    </source>
</evidence>
<dbReference type="AlphaFoldDB" id="A0A1Y5RWW7"/>
<dbReference type="EMBL" id="FWFO01000001">
    <property type="protein sequence ID" value="SLN24748.1"/>
    <property type="molecule type" value="Genomic_DNA"/>
</dbReference>
<comment type="subcellular location">
    <subcellularLocation>
        <location evidence="1">Membrane</location>
    </subcellularLocation>
</comment>
<dbReference type="PANTHER" id="PTHR11920:SF335">
    <property type="entry name" value="GUANYLATE CYCLASE"/>
    <property type="match status" value="1"/>
</dbReference>
<dbReference type="CDD" id="cd06225">
    <property type="entry name" value="HAMP"/>
    <property type="match status" value="1"/>
</dbReference>
<dbReference type="OrthoDB" id="315417at2"/>
<dbReference type="GO" id="GO:0004016">
    <property type="term" value="F:adenylate cyclase activity"/>
    <property type="evidence" value="ECO:0007669"/>
    <property type="project" value="UniProtKB-EC"/>
</dbReference>
<reference evidence="12 13" key="1">
    <citation type="submission" date="2017-03" db="EMBL/GenBank/DDBJ databases">
        <authorList>
            <person name="Afonso C.L."/>
            <person name="Miller P.J."/>
            <person name="Scott M.A."/>
            <person name="Spackman E."/>
            <person name="Goraichik I."/>
            <person name="Dimitrov K.M."/>
            <person name="Suarez D.L."/>
            <person name="Swayne D.E."/>
        </authorList>
    </citation>
    <scope>NUCLEOTIDE SEQUENCE [LARGE SCALE GENOMIC DNA]</scope>
    <source>
        <strain evidence="12 13">CECT 7639</strain>
    </source>
</reference>
<keyword evidence="4 9" id="KW-1133">Transmembrane helix</keyword>
<evidence type="ECO:0000256" key="7">
    <source>
        <dbReference type="RuleBase" id="RU000405"/>
    </source>
</evidence>
<dbReference type="GO" id="GO:0007168">
    <property type="term" value="P:receptor guanylyl cyclase signaling pathway"/>
    <property type="evidence" value="ECO:0007669"/>
    <property type="project" value="TreeGrafter"/>
</dbReference>
<keyword evidence="8" id="KW-0175">Coiled coil</keyword>
<dbReference type="InterPro" id="IPR018297">
    <property type="entry name" value="A/G_cyclase_CS"/>
</dbReference>
<dbReference type="PROSITE" id="PS00452">
    <property type="entry name" value="GUANYLATE_CYCLASE_1"/>
    <property type="match status" value="1"/>
</dbReference>
<evidence type="ECO:0000259" key="10">
    <source>
        <dbReference type="PROSITE" id="PS50125"/>
    </source>
</evidence>
<dbReference type="InterPro" id="IPR029787">
    <property type="entry name" value="Nucleotide_cyclase"/>
</dbReference>
<name>A0A1Y5RWW7_9RHOB</name>
<comment type="similarity">
    <text evidence="7">Belongs to the adenylyl cyclase class-4/guanylyl cyclase family.</text>
</comment>
<dbReference type="Proteomes" id="UP000193077">
    <property type="component" value="Unassembled WGS sequence"/>
</dbReference>
<feature type="transmembrane region" description="Helical" evidence="9">
    <location>
        <begin position="207"/>
        <end position="226"/>
    </location>
</feature>
<dbReference type="GO" id="GO:0005886">
    <property type="term" value="C:plasma membrane"/>
    <property type="evidence" value="ECO:0007669"/>
    <property type="project" value="TreeGrafter"/>
</dbReference>
<dbReference type="SUPFAM" id="SSF55073">
    <property type="entry name" value="Nucleotide cyclase"/>
    <property type="match status" value="1"/>
</dbReference>
<sequence>MVAKQPNVLTRCVAAIGLSIRSKLLIAFMGITGLLVALALFGLYSLQQSNARTQALIRDQERIEYFTQIHAYVGDLIAMTLGQYTPYELNNAGAGGFFGAPVDARVGDLQLFVAKGVRHFGQTGMQDADLVARLRSELAILRPHAIEVQRLRREEGKPVAAPFAMEKLFEPLRGIQRDVYTVVQGIERDMAARARSTAVAYQASRQLVVTSALVAVGISLLLGYAISSSLVWPVRRIGHALDTVAKGGFDARVSVPNRDELGELAGNVNATSEQLGDLYQEVESQRAELAKEHAKSEALLYNLLPADIAARLKLEPDSTIADSLPRVAILFADIVDFTPRAVSLPPEDVVGFLNKIFSAFDELAEKHGLEKVKTIGDAYMVAAGMPSPVGDPVHRVAEMALDMQHVVTEMSGEFPEGLEVRIGLHAGPAVAGVIGNRKLFYDVWGETVNTASRMESLGEPGRIQVTAEVKAELEPGYQFVRRGQVDVKGLGEVETWWLSGKQAAT</sequence>